<dbReference type="InterPro" id="IPR043502">
    <property type="entry name" value="DNA/RNA_pol_sf"/>
</dbReference>
<dbReference type="InterPro" id="IPR012337">
    <property type="entry name" value="RNaseH-like_sf"/>
</dbReference>
<dbReference type="InterPro" id="IPR041373">
    <property type="entry name" value="RT_RNaseH"/>
</dbReference>
<dbReference type="Pfam" id="PF17921">
    <property type="entry name" value="Integrase_H2C2"/>
    <property type="match status" value="1"/>
</dbReference>
<dbReference type="Gene3D" id="3.30.70.270">
    <property type="match status" value="2"/>
</dbReference>
<dbReference type="EMBL" id="QGNW01001462">
    <property type="protein sequence ID" value="RVW40271.1"/>
    <property type="molecule type" value="Genomic_DNA"/>
</dbReference>
<evidence type="ECO:0000256" key="3">
    <source>
        <dbReference type="ARBA" id="ARBA00022722"/>
    </source>
</evidence>
<dbReference type="Gene3D" id="1.10.340.70">
    <property type="match status" value="1"/>
</dbReference>
<protein>
    <submittedName>
        <fullName evidence="8">Transposon Tf2-12 polyprotein</fullName>
    </submittedName>
</protein>
<keyword evidence="1" id="KW-0808">Transferase</keyword>
<dbReference type="FunFam" id="3.30.70.270:FF:000020">
    <property type="entry name" value="Transposon Tf2-6 polyprotein-like Protein"/>
    <property type="match status" value="1"/>
</dbReference>
<dbReference type="PROSITE" id="PS50994">
    <property type="entry name" value="INTEGRASE"/>
    <property type="match status" value="1"/>
</dbReference>
<dbReference type="CDD" id="cd09274">
    <property type="entry name" value="RNase_HI_RT_Ty3"/>
    <property type="match status" value="1"/>
</dbReference>
<dbReference type="PANTHER" id="PTHR37984:SF5">
    <property type="entry name" value="PROTEIN NYNRIN-LIKE"/>
    <property type="match status" value="1"/>
</dbReference>
<keyword evidence="4" id="KW-0255">Endonuclease</keyword>
<sequence length="601" mass="68781">MSPAELLELRKQLKELLDAGLIQPSRAPYGAPVLFQKKHDGSLRMCVDYRALNKVTIKNKYPIPLAAELFDRLSKASYFTKLDLRSGYWQIRVAAGDEGKTTCVTRYGSYEFLEEITFLGHKISAGLIRMDKGKVQAIMEWTMPSKVTELRSFLGLANYYRRFIKGYSKTVSPLTDLLKKDNQWDWSRQCQMAFESLKEAMSTEPVLQLPDLDLPFEVQTDASDRALGGVLVQEGHPVAFESRKLNNAEQRYSTHEKEMTAVVHCLRQWRHYLLGSIFTVVTDNVANTFFKTQKKLSPRQARWQEFLADFNFEWLHRPGRHNTVADVLSRKELITYITALSKVISDFNEKIKHAAEQDAAYGRLRQQVKEGVIRRYWLEGDLLVAKGGRWYVPAGGLRKELLRETHDAKWAGHPGEERTLALLARSYYWPKMGEEVQAYVKTCLVCQMDKTERKKAAGLLQPLPIPEKPWESISMDFISGFPKVRDFKSVFVVVDRFSKYAVFIPTPDTCPAEEAAKLRVKVLHSQPPSDRWADRKDQCITRGIPQHYVTATQKNWVDLMDTAQLCYNLQRSSATGMSPFELAIGVQPRMPLEVAKQKVGG</sequence>
<evidence type="ECO:0000259" key="7">
    <source>
        <dbReference type="PROSITE" id="PS50994"/>
    </source>
</evidence>
<dbReference type="GO" id="GO:0016787">
    <property type="term" value="F:hydrolase activity"/>
    <property type="evidence" value="ECO:0007669"/>
    <property type="project" value="UniProtKB-KW"/>
</dbReference>
<evidence type="ECO:0000256" key="1">
    <source>
        <dbReference type="ARBA" id="ARBA00022679"/>
    </source>
</evidence>
<accession>A0A438DXN1</accession>
<feature type="domain" description="Integrase catalytic" evidence="7">
    <location>
        <begin position="465"/>
        <end position="601"/>
    </location>
</feature>
<dbReference type="FunFam" id="3.10.20.370:FF:000001">
    <property type="entry name" value="Retrovirus-related Pol polyprotein from transposon 17.6-like protein"/>
    <property type="match status" value="1"/>
</dbReference>
<gene>
    <name evidence="8" type="primary">Tf2-12_119</name>
    <name evidence="8" type="ORF">CK203_082806</name>
</gene>
<evidence type="ECO:0000256" key="4">
    <source>
        <dbReference type="ARBA" id="ARBA00022759"/>
    </source>
</evidence>
<dbReference type="SUPFAM" id="SSF53098">
    <property type="entry name" value="Ribonuclease H-like"/>
    <property type="match status" value="1"/>
</dbReference>
<dbReference type="InterPro" id="IPR041588">
    <property type="entry name" value="Integrase_H2C2"/>
</dbReference>
<name>A0A438DXN1_VITVI</name>
<dbReference type="FunFam" id="1.10.340.70:FF:000001">
    <property type="entry name" value="Retrovirus-related Pol polyprotein from transposon gypsy-like Protein"/>
    <property type="match status" value="1"/>
</dbReference>
<evidence type="ECO:0000256" key="2">
    <source>
        <dbReference type="ARBA" id="ARBA00022695"/>
    </source>
</evidence>
<dbReference type="InterPro" id="IPR036397">
    <property type="entry name" value="RNaseH_sf"/>
</dbReference>
<dbReference type="Proteomes" id="UP000288805">
    <property type="component" value="Unassembled WGS sequence"/>
</dbReference>
<keyword evidence="2" id="KW-0548">Nucleotidyltransferase</keyword>
<dbReference type="InterPro" id="IPR050951">
    <property type="entry name" value="Retrovirus_Pol_polyprotein"/>
</dbReference>
<comment type="caution">
    <text evidence="8">The sequence shown here is derived from an EMBL/GenBank/DDBJ whole genome shotgun (WGS) entry which is preliminary data.</text>
</comment>
<dbReference type="InterPro" id="IPR000477">
    <property type="entry name" value="RT_dom"/>
</dbReference>
<evidence type="ECO:0000313" key="8">
    <source>
        <dbReference type="EMBL" id="RVW40271.1"/>
    </source>
</evidence>
<dbReference type="GO" id="GO:0003676">
    <property type="term" value="F:nucleic acid binding"/>
    <property type="evidence" value="ECO:0007669"/>
    <property type="project" value="InterPro"/>
</dbReference>
<dbReference type="GO" id="GO:0004519">
    <property type="term" value="F:endonuclease activity"/>
    <property type="evidence" value="ECO:0007669"/>
    <property type="project" value="UniProtKB-KW"/>
</dbReference>
<keyword evidence="6" id="KW-0695">RNA-directed DNA polymerase</keyword>
<dbReference type="InterPro" id="IPR001584">
    <property type="entry name" value="Integrase_cat-core"/>
</dbReference>
<dbReference type="GO" id="GO:0003964">
    <property type="term" value="F:RNA-directed DNA polymerase activity"/>
    <property type="evidence" value="ECO:0007669"/>
    <property type="project" value="UniProtKB-KW"/>
</dbReference>
<proteinExistence type="predicted"/>
<dbReference type="Gene3D" id="3.10.10.10">
    <property type="entry name" value="HIV Type 1 Reverse Transcriptase, subunit A, domain 1"/>
    <property type="match status" value="1"/>
</dbReference>
<keyword evidence="3" id="KW-0540">Nuclease</keyword>
<dbReference type="SUPFAM" id="SSF56672">
    <property type="entry name" value="DNA/RNA polymerases"/>
    <property type="match status" value="1"/>
</dbReference>
<evidence type="ECO:0000256" key="6">
    <source>
        <dbReference type="ARBA" id="ARBA00022918"/>
    </source>
</evidence>
<keyword evidence="5" id="KW-0378">Hydrolase</keyword>
<dbReference type="CDD" id="cd01647">
    <property type="entry name" value="RT_LTR"/>
    <property type="match status" value="1"/>
</dbReference>
<dbReference type="Pfam" id="PF00078">
    <property type="entry name" value="RVT_1"/>
    <property type="match status" value="1"/>
</dbReference>
<dbReference type="Gene3D" id="3.30.420.10">
    <property type="entry name" value="Ribonuclease H-like superfamily/Ribonuclease H"/>
    <property type="match status" value="1"/>
</dbReference>
<evidence type="ECO:0000313" key="9">
    <source>
        <dbReference type="Proteomes" id="UP000288805"/>
    </source>
</evidence>
<organism evidence="8 9">
    <name type="scientific">Vitis vinifera</name>
    <name type="common">Grape</name>
    <dbReference type="NCBI Taxonomy" id="29760"/>
    <lineage>
        <taxon>Eukaryota</taxon>
        <taxon>Viridiplantae</taxon>
        <taxon>Streptophyta</taxon>
        <taxon>Embryophyta</taxon>
        <taxon>Tracheophyta</taxon>
        <taxon>Spermatophyta</taxon>
        <taxon>Magnoliopsida</taxon>
        <taxon>eudicotyledons</taxon>
        <taxon>Gunneridae</taxon>
        <taxon>Pentapetalae</taxon>
        <taxon>rosids</taxon>
        <taxon>Vitales</taxon>
        <taxon>Vitaceae</taxon>
        <taxon>Viteae</taxon>
        <taxon>Vitis</taxon>
    </lineage>
</organism>
<dbReference type="GO" id="GO:0015074">
    <property type="term" value="P:DNA integration"/>
    <property type="evidence" value="ECO:0007669"/>
    <property type="project" value="InterPro"/>
</dbReference>
<dbReference type="Pfam" id="PF17917">
    <property type="entry name" value="RT_RNaseH"/>
    <property type="match status" value="1"/>
</dbReference>
<dbReference type="PANTHER" id="PTHR37984">
    <property type="entry name" value="PROTEIN CBG26694"/>
    <property type="match status" value="1"/>
</dbReference>
<reference evidence="8 9" key="1">
    <citation type="journal article" date="2018" name="PLoS Genet.">
        <title>Population sequencing reveals clonal diversity and ancestral inbreeding in the grapevine cultivar Chardonnay.</title>
        <authorList>
            <person name="Roach M.J."/>
            <person name="Johnson D.L."/>
            <person name="Bohlmann J."/>
            <person name="van Vuuren H.J."/>
            <person name="Jones S.J."/>
            <person name="Pretorius I.S."/>
            <person name="Schmidt S.A."/>
            <person name="Borneman A.R."/>
        </authorList>
    </citation>
    <scope>NUCLEOTIDE SEQUENCE [LARGE SCALE GENOMIC DNA]</scope>
    <source>
        <strain evidence="9">cv. Chardonnay</strain>
        <tissue evidence="8">Leaf</tissue>
    </source>
</reference>
<evidence type="ECO:0000256" key="5">
    <source>
        <dbReference type="ARBA" id="ARBA00022801"/>
    </source>
</evidence>
<dbReference type="AlphaFoldDB" id="A0A438DXN1"/>
<dbReference type="InterPro" id="IPR043128">
    <property type="entry name" value="Rev_trsase/Diguanyl_cyclase"/>
</dbReference>